<dbReference type="InterPro" id="IPR011610">
    <property type="entry name" value="SAM_mthyl_Trfase_ML2640-like"/>
</dbReference>
<dbReference type="InterPro" id="IPR029063">
    <property type="entry name" value="SAM-dependent_MTases_sf"/>
</dbReference>
<organism evidence="4 5">
    <name type="scientific">Porphyridium purpureum</name>
    <name type="common">Red alga</name>
    <name type="synonym">Porphyridium cruentum</name>
    <dbReference type="NCBI Taxonomy" id="35688"/>
    <lineage>
        <taxon>Eukaryota</taxon>
        <taxon>Rhodophyta</taxon>
        <taxon>Bangiophyceae</taxon>
        <taxon>Porphyridiales</taxon>
        <taxon>Porphyridiaceae</taxon>
        <taxon>Porphyridium</taxon>
    </lineage>
</organism>
<dbReference type="Gene3D" id="3.40.50.150">
    <property type="entry name" value="Vaccinia Virus protein VP39"/>
    <property type="match status" value="1"/>
</dbReference>
<accession>A0A5J4YNK6</accession>
<proteinExistence type="inferred from homology"/>
<keyword evidence="5" id="KW-1185">Reference proteome</keyword>
<keyword evidence="2 4" id="KW-0489">Methyltransferase</keyword>
<dbReference type="AlphaFoldDB" id="A0A5J4YNK6"/>
<dbReference type="Proteomes" id="UP000324585">
    <property type="component" value="Unassembled WGS sequence"/>
</dbReference>
<dbReference type="OMA" id="NEQCAPA"/>
<dbReference type="GO" id="GO:0032259">
    <property type="term" value="P:methylation"/>
    <property type="evidence" value="ECO:0007669"/>
    <property type="project" value="UniProtKB-KW"/>
</dbReference>
<dbReference type="OrthoDB" id="18859at2759"/>
<keyword evidence="3 4" id="KW-0808">Transferase</keyword>
<dbReference type="SUPFAM" id="SSF53335">
    <property type="entry name" value="S-adenosyl-L-methionine-dependent methyltransferases"/>
    <property type="match status" value="1"/>
</dbReference>
<dbReference type="EMBL" id="VRMN01000008">
    <property type="protein sequence ID" value="KAA8492785.1"/>
    <property type="molecule type" value="Genomic_DNA"/>
</dbReference>
<dbReference type="GO" id="GO:0008168">
    <property type="term" value="F:methyltransferase activity"/>
    <property type="evidence" value="ECO:0007669"/>
    <property type="project" value="UniProtKB-KW"/>
</dbReference>
<gene>
    <name evidence="4" type="ORF">FVE85_9057</name>
</gene>
<evidence type="ECO:0000256" key="1">
    <source>
        <dbReference type="ARBA" id="ARBA00008138"/>
    </source>
</evidence>
<dbReference type="NCBIfam" id="TIGR00027">
    <property type="entry name" value="mthyl_TIGR00027"/>
    <property type="match status" value="1"/>
</dbReference>
<protein>
    <submittedName>
        <fullName evidence="4">Putative S-adenosyl-L-methionine-dependent methyltransferase MAV-5150</fullName>
    </submittedName>
</protein>
<reference evidence="5" key="1">
    <citation type="journal article" date="2019" name="Nat. Commun.">
        <title>Expansion of phycobilisome linker gene families in mesophilic red algae.</title>
        <authorList>
            <person name="Lee J."/>
            <person name="Kim D."/>
            <person name="Bhattacharya D."/>
            <person name="Yoon H.S."/>
        </authorList>
    </citation>
    <scope>NUCLEOTIDE SEQUENCE [LARGE SCALE GENOMIC DNA]</scope>
    <source>
        <strain evidence="5">CCMP 1328</strain>
    </source>
</reference>
<name>A0A5J4YNK6_PORPP</name>
<evidence type="ECO:0000313" key="5">
    <source>
        <dbReference type="Proteomes" id="UP000324585"/>
    </source>
</evidence>
<sequence>MAFAHALSPAPCGKTYRARCVRAPAKSARPGRVRVSASAPSSFDRLGDVESTSLITSFWRARESEKDEETRLVYDESARLIRDSLMSKEQIAKLESSAILELATDLLAIRSHVIDELIDSRFGIKDKKGEHHLYYQMVHLGIGMCTRHYTRLKNLPKNATVFEIDSNEVLEARVDVLDLLGCPPKCIIEPVPCADVGVEFALLEALAYKGYRADLPTIFVAEGLLEYMSPEQLDAMFGSIARIAADGSMFIAQVLEPSIIDEFRRLDPEMSIPFQNIPPREQILSHMNAEADVWHEVEFLPYDDLGRKLGRPVPHVGNILTALFEYKDEE</sequence>
<evidence type="ECO:0000256" key="2">
    <source>
        <dbReference type="ARBA" id="ARBA00022603"/>
    </source>
</evidence>
<evidence type="ECO:0000256" key="3">
    <source>
        <dbReference type="ARBA" id="ARBA00022679"/>
    </source>
</evidence>
<comment type="similarity">
    <text evidence="1">Belongs to the UPF0677 family.</text>
</comment>
<dbReference type="Pfam" id="PF04072">
    <property type="entry name" value="LCM"/>
    <property type="match status" value="1"/>
</dbReference>
<dbReference type="PANTHER" id="PTHR43619">
    <property type="entry name" value="S-ADENOSYL-L-METHIONINE-DEPENDENT METHYLTRANSFERASE YKTD-RELATED"/>
    <property type="match status" value="1"/>
</dbReference>
<evidence type="ECO:0000313" key="4">
    <source>
        <dbReference type="EMBL" id="KAA8492785.1"/>
    </source>
</evidence>
<dbReference type="InterPro" id="IPR007213">
    <property type="entry name" value="Ppm1/Ppm2/Tcmp"/>
</dbReference>
<dbReference type="PANTHER" id="PTHR43619:SF2">
    <property type="entry name" value="S-ADENOSYL-L-METHIONINE-DEPENDENT METHYLTRANSFERASES SUPERFAMILY PROTEIN"/>
    <property type="match status" value="1"/>
</dbReference>
<comment type="caution">
    <text evidence="4">The sequence shown here is derived from an EMBL/GenBank/DDBJ whole genome shotgun (WGS) entry which is preliminary data.</text>
</comment>